<keyword evidence="2" id="KW-0328">Glycosyltransferase</keyword>
<evidence type="ECO:0000259" key="4">
    <source>
        <dbReference type="Pfam" id="PF00535"/>
    </source>
</evidence>
<dbReference type="Pfam" id="PF00535">
    <property type="entry name" value="Glycos_transf_2"/>
    <property type="match status" value="1"/>
</dbReference>
<accession>A0A2M6WY63</accession>
<evidence type="ECO:0000313" key="5">
    <source>
        <dbReference type="EMBL" id="PIT97691.1"/>
    </source>
</evidence>
<dbReference type="InterPro" id="IPR001173">
    <property type="entry name" value="Glyco_trans_2-like"/>
</dbReference>
<dbReference type="PANTHER" id="PTHR43179:SF12">
    <property type="entry name" value="GALACTOFURANOSYLTRANSFERASE GLFT2"/>
    <property type="match status" value="1"/>
</dbReference>
<comment type="similarity">
    <text evidence="1">Belongs to the glycosyltransferase 2 family.</text>
</comment>
<keyword evidence="3" id="KW-0808">Transferase</keyword>
<dbReference type="SUPFAM" id="SSF53448">
    <property type="entry name" value="Nucleotide-diphospho-sugar transferases"/>
    <property type="match status" value="1"/>
</dbReference>
<dbReference type="AlphaFoldDB" id="A0A2M6WY63"/>
<evidence type="ECO:0000313" key="6">
    <source>
        <dbReference type="Proteomes" id="UP000228596"/>
    </source>
</evidence>
<reference evidence="6" key="1">
    <citation type="submission" date="2017-09" db="EMBL/GenBank/DDBJ databases">
        <title>Depth-based differentiation of microbial function through sediment-hosted aquifers and enrichment of novel symbionts in the deep terrestrial subsurface.</title>
        <authorList>
            <person name="Probst A.J."/>
            <person name="Ladd B."/>
            <person name="Jarett J.K."/>
            <person name="Geller-Mcgrath D.E."/>
            <person name="Sieber C.M.K."/>
            <person name="Emerson J.B."/>
            <person name="Anantharaman K."/>
            <person name="Thomas B.C."/>
            <person name="Malmstrom R."/>
            <person name="Stieglmeier M."/>
            <person name="Klingl A."/>
            <person name="Woyke T."/>
            <person name="Ryan C.M."/>
            <person name="Banfield J.F."/>
        </authorList>
    </citation>
    <scope>NUCLEOTIDE SEQUENCE [LARGE SCALE GENOMIC DNA]</scope>
</reference>
<dbReference type="Proteomes" id="UP000228596">
    <property type="component" value="Unassembled WGS sequence"/>
</dbReference>
<gene>
    <name evidence="5" type="ORF">COT77_00070</name>
</gene>
<evidence type="ECO:0000256" key="1">
    <source>
        <dbReference type="ARBA" id="ARBA00006739"/>
    </source>
</evidence>
<proteinExistence type="inferred from homology"/>
<comment type="caution">
    <text evidence="5">The sequence shown here is derived from an EMBL/GenBank/DDBJ whole genome shotgun (WGS) entry which is preliminary data.</text>
</comment>
<name>A0A2M6WY63_9BACT</name>
<evidence type="ECO:0000256" key="3">
    <source>
        <dbReference type="ARBA" id="ARBA00022679"/>
    </source>
</evidence>
<evidence type="ECO:0000256" key="2">
    <source>
        <dbReference type="ARBA" id="ARBA00022676"/>
    </source>
</evidence>
<dbReference type="GO" id="GO:0016757">
    <property type="term" value="F:glycosyltransferase activity"/>
    <property type="evidence" value="ECO:0007669"/>
    <property type="project" value="UniProtKB-KW"/>
</dbReference>
<dbReference type="Gene3D" id="3.90.550.10">
    <property type="entry name" value="Spore Coat Polysaccharide Biosynthesis Protein SpsA, Chain A"/>
    <property type="match status" value="1"/>
</dbReference>
<sequence>MLTGIKTLFKMKKLPKITIGILNYNGLDYLRKTIPPLFSLNYPDYEILLVDNGSKDESLKYLSKLNNIRIIKNKNNLGYCVGKNQIVRNAKGIYVLLLDEDILVTDKSCLLKFLSFHESKKCGFICPVLVNKGERATSMYGGFWGPFAYGTRPTVKVSNIIKRDYIEVVGVEGGAIFFKKNHFLNIGLYDETQPYYLDVGDINIRSYILTGKKNYSLYNLCFIHLGVQRKVDTKKWAWKLQYMFPGAMRILWKNFTLKNALLFSPTIFLFYFCGSLYQTVKRRSFLVIKSFIWSFLFFLKSFPDTIKERGKIQGKRVIKSDLFLKIKRPSF</sequence>
<dbReference type="EMBL" id="PEZV01000001">
    <property type="protein sequence ID" value="PIT97691.1"/>
    <property type="molecule type" value="Genomic_DNA"/>
</dbReference>
<dbReference type="PANTHER" id="PTHR43179">
    <property type="entry name" value="RHAMNOSYLTRANSFERASE WBBL"/>
    <property type="match status" value="1"/>
</dbReference>
<protein>
    <recommendedName>
        <fullName evidence="4">Glycosyltransferase 2-like domain-containing protein</fullName>
    </recommendedName>
</protein>
<dbReference type="InterPro" id="IPR029044">
    <property type="entry name" value="Nucleotide-diphossugar_trans"/>
</dbReference>
<feature type="domain" description="Glycosyltransferase 2-like" evidence="4">
    <location>
        <begin position="19"/>
        <end position="139"/>
    </location>
</feature>
<organism evidence="5 6">
    <name type="scientific">Candidatus Berkelbacteria bacterium CG10_big_fil_rev_8_21_14_0_10_41_12</name>
    <dbReference type="NCBI Taxonomy" id="1974513"/>
    <lineage>
        <taxon>Bacteria</taxon>
        <taxon>Candidatus Berkelbacteria</taxon>
    </lineage>
</organism>